<comment type="caution">
    <text evidence="2">The sequence shown here is derived from an EMBL/GenBank/DDBJ whole genome shotgun (WGS) entry which is preliminary data.</text>
</comment>
<dbReference type="GeneID" id="22913415"/>
<protein>
    <submittedName>
        <fullName evidence="2">Uncharacterized protein</fullName>
    </submittedName>
</protein>
<sequence>MKEIVGPVMRCPKGFTLELNPTSSFDLHETTKVVSDRKVGRPLSGPTNNTFWENRTPRGEPYTPRYPAVNRTLDEATGVFDNPSEYRCIGTERKLYNEQDWADIGSRCTPGYHLQNVFETQTNLYEPTKYYICEGYPVLPPEPFCPRGFRPSLNAYNPANFLQEKSISCSRATRFKGRMWCPDTFVLNGEPAPGVPYGGEVEPTTADVNYDPYVYDSVSFTRDTPARCIRWVALHHDQCSDKQCHDPVIKEVAKYVRHFAYYAQKRDPDYIRYMALQGYKDRRWQPKQQQYPQ</sequence>
<name>A0A023B519_GRENI</name>
<evidence type="ECO:0000313" key="3">
    <source>
        <dbReference type="Proteomes" id="UP000019763"/>
    </source>
</evidence>
<proteinExistence type="predicted"/>
<accession>A0A023B519</accession>
<keyword evidence="3" id="KW-1185">Reference proteome</keyword>
<organism evidence="2 3">
    <name type="scientific">Gregarina niphandrodes</name>
    <name type="common">Septate eugregarine</name>
    <dbReference type="NCBI Taxonomy" id="110365"/>
    <lineage>
        <taxon>Eukaryota</taxon>
        <taxon>Sar</taxon>
        <taxon>Alveolata</taxon>
        <taxon>Apicomplexa</taxon>
        <taxon>Conoidasida</taxon>
        <taxon>Gregarinasina</taxon>
        <taxon>Eugregarinorida</taxon>
        <taxon>Gregarinidae</taxon>
        <taxon>Gregarina</taxon>
    </lineage>
</organism>
<reference evidence="2" key="1">
    <citation type="submission" date="2013-12" db="EMBL/GenBank/DDBJ databases">
        <authorList>
            <person name="Omoto C.K."/>
            <person name="Sibley D."/>
            <person name="Venepally P."/>
            <person name="Hadjithomas M."/>
            <person name="Karamycheva S."/>
            <person name="Brunk B."/>
            <person name="Roos D."/>
            <person name="Caler E."/>
            <person name="Lorenzi H."/>
        </authorList>
    </citation>
    <scope>NUCLEOTIDE SEQUENCE</scope>
</reference>
<evidence type="ECO:0000313" key="2">
    <source>
        <dbReference type="EMBL" id="EZG57969.1"/>
    </source>
</evidence>
<dbReference type="EMBL" id="AFNH02000720">
    <property type="protein sequence ID" value="EZG57969.1"/>
    <property type="molecule type" value="Genomic_DNA"/>
</dbReference>
<dbReference type="Proteomes" id="UP000019763">
    <property type="component" value="Unassembled WGS sequence"/>
</dbReference>
<dbReference type="AlphaFoldDB" id="A0A023B519"/>
<gene>
    <name evidence="2" type="ORF">GNI_096100</name>
</gene>
<dbReference type="RefSeq" id="XP_011130998.1">
    <property type="nucleotide sequence ID" value="XM_011132696.1"/>
</dbReference>
<evidence type="ECO:0000256" key="1">
    <source>
        <dbReference type="SAM" id="MobiDB-lite"/>
    </source>
</evidence>
<dbReference type="VEuPathDB" id="CryptoDB:GNI_096100"/>
<feature type="region of interest" description="Disordered" evidence="1">
    <location>
        <begin position="38"/>
        <end position="62"/>
    </location>
</feature>